<reference evidence="2" key="1">
    <citation type="submission" date="2018-01" db="EMBL/GenBank/DDBJ databases">
        <title>An insight into the sialome of Amazonian anophelines.</title>
        <authorList>
            <person name="Ribeiro J.M."/>
            <person name="Scarpassa V."/>
            <person name="Calvo E."/>
        </authorList>
    </citation>
    <scope>NUCLEOTIDE SEQUENCE</scope>
</reference>
<sequence length="74" mass="8887">MNFLLALSWFLAFFLAESEHERLEKFSNLVSSLVVCPLISIYYLYRREEQKLHRCQILPRFRLAVPCRSHSLAW</sequence>
<evidence type="ECO:0000256" key="1">
    <source>
        <dbReference type="SAM" id="SignalP"/>
    </source>
</evidence>
<dbReference type="AlphaFoldDB" id="A0A2M4DM85"/>
<evidence type="ECO:0000313" key="2">
    <source>
        <dbReference type="EMBL" id="MBW78641.1"/>
    </source>
</evidence>
<dbReference type="EMBL" id="GGFL01014463">
    <property type="protein sequence ID" value="MBW78641.1"/>
    <property type="molecule type" value="Transcribed_RNA"/>
</dbReference>
<keyword evidence="1" id="KW-0732">Signal</keyword>
<name>A0A2M4DM85_ANODA</name>
<protein>
    <submittedName>
        <fullName evidence="2">Putative secreted protein</fullName>
    </submittedName>
</protein>
<organism evidence="2">
    <name type="scientific">Anopheles darlingi</name>
    <name type="common">Mosquito</name>
    <dbReference type="NCBI Taxonomy" id="43151"/>
    <lineage>
        <taxon>Eukaryota</taxon>
        <taxon>Metazoa</taxon>
        <taxon>Ecdysozoa</taxon>
        <taxon>Arthropoda</taxon>
        <taxon>Hexapoda</taxon>
        <taxon>Insecta</taxon>
        <taxon>Pterygota</taxon>
        <taxon>Neoptera</taxon>
        <taxon>Endopterygota</taxon>
        <taxon>Diptera</taxon>
        <taxon>Nematocera</taxon>
        <taxon>Culicoidea</taxon>
        <taxon>Culicidae</taxon>
        <taxon>Anophelinae</taxon>
        <taxon>Anopheles</taxon>
    </lineage>
</organism>
<accession>A0A2M4DM85</accession>
<feature type="signal peptide" evidence="1">
    <location>
        <begin position="1"/>
        <end position="18"/>
    </location>
</feature>
<proteinExistence type="predicted"/>
<feature type="chain" id="PRO_5014636909" evidence="1">
    <location>
        <begin position="19"/>
        <end position="74"/>
    </location>
</feature>